<dbReference type="STRING" id="1390249.BHU72_00675"/>
<evidence type="ECO:0000256" key="3">
    <source>
        <dbReference type="ARBA" id="ARBA00023002"/>
    </source>
</evidence>
<dbReference type="Proteomes" id="UP000095255">
    <property type="component" value="Unassembled WGS sequence"/>
</dbReference>
<gene>
    <name evidence="6" type="ORF">BHU72_00675</name>
</gene>
<protein>
    <recommendedName>
        <fullName evidence="4">Thioredoxin reductase</fullName>
        <ecNumber evidence="4">1.8.1.9</ecNumber>
    </recommendedName>
</protein>
<evidence type="ECO:0000256" key="1">
    <source>
        <dbReference type="ARBA" id="ARBA00009333"/>
    </source>
</evidence>
<evidence type="ECO:0000313" key="6">
    <source>
        <dbReference type="EMBL" id="OEH86817.1"/>
    </source>
</evidence>
<comment type="caution">
    <text evidence="6">The sequence shown here is derived from an EMBL/GenBank/DDBJ whole genome shotgun (WGS) entry which is preliminary data.</text>
</comment>
<comment type="cofactor">
    <cofactor evidence="4">
        <name>FAD</name>
        <dbReference type="ChEBI" id="CHEBI:57692"/>
    </cofactor>
</comment>
<dbReference type="SUPFAM" id="SSF51905">
    <property type="entry name" value="FAD/NAD(P)-binding domain"/>
    <property type="match status" value="1"/>
</dbReference>
<dbReference type="PRINTS" id="PR00469">
    <property type="entry name" value="PNDRDTASEII"/>
</dbReference>
<dbReference type="InterPro" id="IPR050097">
    <property type="entry name" value="Ferredoxin-NADP_redctase_2"/>
</dbReference>
<evidence type="ECO:0000313" key="7">
    <source>
        <dbReference type="Proteomes" id="UP000095255"/>
    </source>
</evidence>
<comment type="similarity">
    <text evidence="1 4">Belongs to the class-II pyridine nucleotide-disulfide oxidoreductase family.</text>
</comment>
<comment type="catalytic activity">
    <reaction evidence="4">
        <text>[thioredoxin]-dithiol + NADP(+) = [thioredoxin]-disulfide + NADPH + H(+)</text>
        <dbReference type="Rhea" id="RHEA:20345"/>
        <dbReference type="Rhea" id="RHEA-COMP:10698"/>
        <dbReference type="Rhea" id="RHEA-COMP:10700"/>
        <dbReference type="ChEBI" id="CHEBI:15378"/>
        <dbReference type="ChEBI" id="CHEBI:29950"/>
        <dbReference type="ChEBI" id="CHEBI:50058"/>
        <dbReference type="ChEBI" id="CHEBI:57783"/>
        <dbReference type="ChEBI" id="CHEBI:58349"/>
        <dbReference type="EC" id="1.8.1.9"/>
    </reaction>
</comment>
<comment type="subunit">
    <text evidence="4">Homodimer.</text>
</comment>
<dbReference type="GO" id="GO:0019430">
    <property type="term" value="P:removal of superoxide radicals"/>
    <property type="evidence" value="ECO:0007669"/>
    <property type="project" value="UniProtKB-UniRule"/>
</dbReference>
<proteinExistence type="inferred from homology"/>
<dbReference type="EMBL" id="MJAT01000001">
    <property type="protein sequence ID" value="OEH86817.1"/>
    <property type="molecule type" value="Genomic_DNA"/>
</dbReference>
<keyword evidence="4" id="KW-0274">FAD</keyword>
<evidence type="ECO:0000256" key="2">
    <source>
        <dbReference type="ARBA" id="ARBA00022630"/>
    </source>
</evidence>
<dbReference type="GO" id="GO:0005737">
    <property type="term" value="C:cytoplasm"/>
    <property type="evidence" value="ECO:0007669"/>
    <property type="project" value="InterPro"/>
</dbReference>
<keyword evidence="7" id="KW-1185">Reference proteome</keyword>
<dbReference type="InterPro" id="IPR005982">
    <property type="entry name" value="Thioredox_Rdtase"/>
</dbReference>
<dbReference type="Pfam" id="PF07992">
    <property type="entry name" value="Pyr_redox_2"/>
    <property type="match status" value="1"/>
</dbReference>
<dbReference type="NCBIfam" id="TIGR01292">
    <property type="entry name" value="TRX_reduct"/>
    <property type="match status" value="1"/>
</dbReference>
<dbReference type="RefSeq" id="WP_069700695.1">
    <property type="nucleotide sequence ID" value="NZ_MJAT01000001.1"/>
</dbReference>
<organism evidence="6 7">
    <name type="scientific">Desulfuribacillus stibiiarsenatis</name>
    <dbReference type="NCBI Taxonomy" id="1390249"/>
    <lineage>
        <taxon>Bacteria</taxon>
        <taxon>Bacillati</taxon>
        <taxon>Bacillota</taxon>
        <taxon>Desulfuribacillia</taxon>
        <taxon>Desulfuribacillales</taxon>
        <taxon>Desulfuribacillaceae</taxon>
        <taxon>Desulfuribacillus</taxon>
    </lineage>
</organism>
<dbReference type="AlphaFoldDB" id="A0A1E5L9I0"/>
<sequence length="308" mass="33203">MSVTNDSAIYDVIIIGAGPAGMSAALYAARAGLATLIIEQGMPGGQAATTDSIENYPGIKHISGPDLCLKMFEQIQDFGVKIISGTATHLGGIANNRQITVDQKIYTAKKIILAMGATYRKLGIPGETELRGMGVSYCATCDGAFFRDKEVVVIGGGESAVEEAVFLTKFVKRVSLVHRRDTLRASRIAQKRAKENIKICWFFHTIVTEIQGKDAVQAVVLKDLVTNQERVYDCDGVFIYGGLDPNSQLVSGLGIRDEQGYIITNEHMETVIEGIYAIGDIRQKHLRQVVTAVADGAIAATAIVHSLN</sequence>
<accession>A0A1E5L9I0</accession>
<evidence type="ECO:0000256" key="4">
    <source>
        <dbReference type="RuleBase" id="RU003880"/>
    </source>
</evidence>
<reference evidence="6 7" key="1">
    <citation type="submission" date="2016-09" db="EMBL/GenBank/DDBJ databases">
        <title>Desulfuribacillus arsenicus sp. nov., an obligately anaerobic, dissimilatory arsenic- and antimonate-reducing bacterium isolated from anoxic sediments.</title>
        <authorList>
            <person name="Abin C.A."/>
            <person name="Hollibaugh J.T."/>
        </authorList>
    </citation>
    <scope>NUCLEOTIDE SEQUENCE [LARGE SCALE GENOMIC DNA]</scope>
    <source>
        <strain evidence="6 7">MLFW-2</strain>
    </source>
</reference>
<dbReference type="Gene3D" id="3.50.50.60">
    <property type="entry name" value="FAD/NAD(P)-binding domain"/>
    <property type="match status" value="2"/>
</dbReference>
<dbReference type="PANTHER" id="PTHR48105">
    <property type="entry name" value="THIOREDOXIN REDUCTASE 1-RELATED-RELATED"/>
    <property type="match status" value="1"/>
</dbReference>
<evidence type="ECO:0000259" key="5">
    <source>
        <dbReference type="Pfam" id="PF07992"/>
    </source>
</evidence>
<dbReference type="GO" id="GO:0004791">
    <property type="term" value="F:thioredoxin-disulfide reductase (NADPH) activity"/>
    <property type="evidence" value="ECO:0007669"/>
    <property type="project" value="UniProtKB-UniRule"/>
</dbReference>
<feature type="domain" description="FAD/NAD(P)-binding" evidence="5">
    <location>
        <begin position="10"/>
        <end position="296"/>
    </location>
</feature>
<keyword evidence="3 4" id="KW-0560">Oxidoreductase</keyword>
<dbReference type="InterPro" id="IPR023753">
    <property type="entry name" value="FAD/NAD-binding_dom"/>
</dbReference>
<dbReference type="InterPro" id="IPR036188">
    <property type="entry name" value="FAD/NAD-bd_sf"/>
</dbReference>
<dbReference type="EC" id="1.8.1.9" evidence="4"/>
<name>A0A1E5L9I0_9FIRM</name>
<dbReference type="PRINTS" id="PR00368">
    <property type="entry name" value="FADPNR"/>
</dbReference>
<keyword evidence="2 4" id="KW-0285">Flavoprotein</keyword>
<keyword evidence="4" id="KW-0676">Redox-active center</keyword>